<protein>
    <submittedName>
        <fullName evidence="2">Uncharacterized protein</fullName>
    </submittedName>
</protein>
<name>A0A242C823_9ENTE</name>
<reference evidence="2" key="1">
    <citation type="submission" date="2017-05" db="EMBL/GenBank/DDBJ databases">
        <title>The Genome Sequence of Enterococcus sp. 4G2_DIV0659.</title>
        <authorList>
            <consortium name="The Broad Institute Genomics Platform"/>
            <consortium name="The Broad Institute Genomic Center for Infectious Diseases"/>
            <person name="Earl A."/>
            <person name="Manson A."/>
            <person name="Schwartman J."/>
            <person name="Gilmore M."/>
            <person name="Abouelleil A."/>
            <person name="Cao P."/>
            <person name="Chapman S."/>
            <person name="Cusick C."/>
            <person name="Shea T."/>
            <person name="Young S."/>
            <person name="Neafsey D."/>
            <person name="Nusbaum C."/>
            <person name="Birren B."/>
        </authorList>
    </citation>
    <scope>NUCLEOTIDE SEQUENCE [LARGE SCALE GENOMIC DNA]</scope>
    <source>
        <strain evidence="2">4G2_DIV0659</strain>
    </source>
</reference>
<gene>
    <name evidence="1" type="ORF">A5880_000840</name>
    <name evidence="2" type="ORF">A5880_003117</name>
</gene>
<dbReference type="Proteomes" id="UP000195139">
    <property type="component" value="Unassembled WGS sequence"/>
</dbReference>
<comment type="caution">
    <text evidence="2">The sequence shown here is derived from an EMBL/GenBank/DDBJ whole genome shotgun (WGS) entry which is preliminary data.</text>
</comment>
<evidence type="ECO:0000313" key="3">
    <source>
        <dbReference type="Proteomes" id="UP000195139"/>
    </source>
</evidence>
<organism evidence="2">
    <name type="scientific">Candidatus Enterococcus mansonii</name>
    <dbReference type="NCBI Taxonomy" id="1834181"/>
    <lineage>
        <taxon>Bacteria</taxon>
        <taxon>Bacillati</taxon>
        <taxon>Bacillota</taxon>
        <taxon>Bacilli</taxon>
        <taxon>Lactobacillales</taxon>
        <taxon>Enterococcaceae</taxon>
        <taxon>Enterococcus</taxon>
    </lineage>
</organism>
<evidence type="ECO:0000313" key="2">
    <source>
        <dbReference type="EMBL" id="OTO05942.1"/>
    </source>
</evidence>
<sequence length="62" mass="7184">MNRRIFFRWTKVIIFLFSLIIILSACQSKKEKTNESTSKKTIETTIETKSNEATIIVEDSSN</sequence>
<evidence type="ECO:0000313" key="1">
    <source>
        <dbReference type="EMBL" id="MEI5993299.1"/>
    </source>
</evidence>
<proteinExistence type="predicted"/>
<dbReference type="EMBL" id="NGLE01000004">
    <property type="protein sequence ID" value="OTO05942.1"/>
    <property type="molecule type" value="Genomic_DNA"/>
</dbReference>
<keyword evidence="3" id="KW-1185">Reference proteome</keyword>
<accession>A0A242C823</accession>
<dbReference type="AlphaFoldDB" id="A0A242C823"/>
<dbReference type="RefSeq" id="WP_086331943.1">
    <property type="nucleotide sequence ID" value="NZ_NGLE02000001.1"/>
</dbReference>
<reference evidence="1 3" key="2">
    <citation type="submission" date="2018-07" db="EMBL/GenBank/DDBJ databases">
        <title>The Genome Sequence of Enterococcus sp. DIV0659b.</title>
        <authorList>
            <consortium name="The Broad Institute Genomics Platform"/>
            <consortium name="The Broad Institute Genomic Center for Infectious Diseases"/>
            <person name="Earl A."/>
            <person name="Manson A."/>
            <person name="Schwartman J."/>
            <person name="Gilmore M."/>
            <person name="Abouelleil A."/>
            <person name="Cao P."/>
            <person name="Chapman S."/>
            <person name="Cusick C."/>
            <person name="Shea T."/>
            <person name="Young S."/>
            <person name="Neafsey D."/>
            <person name="Nusbaum C."/>
            <person name="Birren B."/>
        </authorList>
    </citation>
    <scope>NUCLEOTIDE SEQUENCE [LARGE SCALE GENOMIC DNA]</scope>
    <source>
        <strain evidence="1 3">4G2_DIV0659</strain>
    </source>
</reference>
<dbReference type="PROSITE" id="PS51257">
    <property type="entry name" value="PROKAR_LIPOPROTEIN"/>
    <property type="match status" value="1"/>
</dbReference>
<dbReference type="EMBL" id="NGLE02000001">
    <property type="protein sequence ID" value="MEI5993299.1"/>
    <property type="molecule type" value="Genomic_DNA"/>
</dbReference>